<comment type="caution">
    <text evidence="2">The sequence shown here is derived from an EMBL/GenBank/DDBJ whole genome shotgun (WGS) entry which is preliminary data.</text>
</comment>
<feature type="region of interest" description="Disordered" evidence="1">
    <location>
        <begin position="68"/>
        <end position="134"/>
    </location>
</feature>
<dbReference type="Proteomes" id="UP000541154">
    <property type="component" value="Unassembled WGS sequence"/>
</dbReference>
<name>A0A8H6E6N3_PETAA</name>
<dbReference type="AlphaFoldDB" id="A0A8H6E6N3"/>
<protein>
    <submittedName>
        <fullName evidence="2">Uncharacterized protein</fullName>
    </submittedName>
</protein>
<accession>A0A8H6E6N3</accession>
<keyword evidence="3" id="KW-1185">Reference proteome</keyword>
<feature type="compositionally biased region" description="Basic and acidic residues" evidence="1">
    <location>
        <begin position="91"/>
        <end position="106"/>
    </location>
</feature>
<evidence type="ECO:0000313" key="3">
    <source>
        <dbReference type="Proteomes" id="UP000541154"/>
    </source>
</evidence>
<proteinExistence type="predicted"/>
<organism evidence="2 3">
    <name type="scientific">Petromyces alliaceus</name>
    <name type="common">Aspergillus alliaceus</name>
    <dbReference type="NCBI Taxonomy" id="209559"/>
    <lineage>
        <taxon>Eukaryota</taxon>
        <taxon>Fungi</taxon>
        <taxon>Dikarya</taxon>
        <taxon>Ascomycota</taxon>
        <taxon>Pezizomycotina</taxon>
        <taxon>Eurotiomycetes</taxon>
        <taxon>Eurotiomycetidae</taxon>
        <taxon>Eurotiales</taxon>
        <taxon>Aspergillaceae</taxon>
        <taxon>Aspergillus</taxon>
        <taxon>Aspergillus subgen. Circumdati</taxon>
    </lineage>
</organism>
<reference evidence="2 3" key="1">
    <citation type="submission" date="2019-04" db="EMBL/GenBank/DDBJ databases">
        <title>Aspergillus burnettii sp. nov., novel species from soil in southeast Queensland.</title>
        <authorList>
            <person name="Gilchrist C.L.M."/>
            <person name="Pitt J.I."/>
            <person name="Lange L."/>
            <person name="Lacey H.J."/>
            <person name="Vuong D."/>
            <person name="Midgley D.J."/>
            <person name="Greenfield P."/>
            <person name="Bradbury M."/>
            <person name="Lacey E."/>
            <person name="Busk P.K."/>
            <person name="Pilgaard B."/>
            <person name="Chooi Y.H."/>
            <person name="Piggott A.M."/>
        </authorList>
    </citation>
    <scope>NUCLEOTIDE SEQUENCE [LARGE SCALE GENOMIC DNA]</scope>
    <source>
        <strain evidence="2 3">FRR 5400</strain>
    </source>
</reference>
<gene>
    <name evidence="2" type="ORF">ETB97_000314</name>
</gene>
<evidence type="ECO:0000313" key="2">
    <source>
        <dbReference type="EMBL" id="KAF5861434.1"/>
    </source>
</evidence>
<feature type="region of interest" description="Disordered" evidence="1">
    <location>
        <begin position="15"/>
        <end position="50"/>
    </location>
</feature>
<feature type="compositionally biased region" description="Basic and acidic residues" evidence="1">
    <location>
        <begin position="68"/>
        <end position="83"/>
    </location>
</feature>
<evidence type="ECO:0000256" key="1">
    <source>
        <dbReference type="SAM" id="MobiDB-lite"/>
    </source>
</evidence>
<dbReference type="EMBL" id="SPNV01000100">
    <property type="protein sequence ID" value="KAF5861434.1"/>
    <property type="molecule type" value="Genomic_DNA"/>
</dbReference>
<sequence>MDHSRSSFDLTAENLAKISDIDDTNSNGSSAAPRKSRSQSQQVESEKWIMPELTEKILDAFLDYNKKKGQKEQAKLEKQAKPEDQEELENLDQHESPQPESAKKGEAGASRSQWSSIMDASCMMNVSRDTSQGY</sequence>